<dbReference type="OrthoDB" id="412109at2759"/>
<comment type="caution">
    <text evidence="1">The sequence shown here is derived from an EMBL/GenBank/DDBJ whole genome shotgun (WGS) entry which is preliminary data.</text>
</comment>
<name>A0A9P6ZYB0_9AGAM</name>
<dbReference type="Proteomes" id="UP000714275">
    <property type="component" value="Unassembled WGS sequence"/>
</dbReference>
<evidence type="ECO:0000313" key="2">
    <source>
        <dbReference type="Proteomes" id="UP000714275"/>
    </source>
</evidence>
<keyword evidence="2" id="KW-1185">Reference proteome</keyword>
<evidence type="ECO:0000313" key="1">
    <source>
        <dbReference type="EMBL" id="KAG1778046.1"/>
    </source>
</evidence>
<reference evidence="1" key="1">
    <citation type="journal article" date="2020" name="New Phytol.">
        <title>Comparative genomics reveals dynamic genome evolution in host specialist ectomycorrhizal fungi.</title>
        <authorList>
            <person name="Lofgren L.A."/>
            <person name="Nguyen N.H."/>
            <person name="Vilgalys R."/>
            <person name="Ruytinx J."/>
            <person name="Liao H.L."/>
            <person name="Branco S."/>
            <person name="Kuo A."/>
            <person name="LaButti K."/>
            <person name="Lipzen A."/>
            <person name="Andreopoulos W."/>
            <person name="Pangilinan J."/>
            <person name="Riley R."/>
            <person name="Hundley H."/>
            <person name="Na H."/>
            <person name="Barry K."/>
            <person name="Grigoriev I.V."/>
            <person name="Stajich J.E."/>
            <person name="Kennedy P.G."/>
        </authorList>
    </citation>
    <scope>NUCLEOTIDE SEQUENCE</scope>
    <source>
        <strain evidence="1">DOB743</strain>
    </source>
</reference>
<feature type="non-terminal residue" evidence="1">
    <location>
        <position position="1"/>
    </location>
</feature>
<dbReference type="EMBL" id="JABBWD010000017">
    <property type="protein sequence ID" value="KAG1778046.1"/>
    <property type="molecule type" value="Genomic_DNA"/>
</dbReference>
<dbReference type="AlphaFoldDB" id="A0A9P6ZYB0"/>
<proteinExistence type="predicted"/>
<sequence length="132" mass="15221">EQERLLKAGKALGKQDTIKLFEHHRGQWDKLQISIALGVLIWDDFPWPVFKRPSGPDDVTTPCITAYMLSALHPADKSPKDRIKENIRRWHPDRFETQLLPKVKESDRDIVREAAGTVVRVLNDLLRSSTQE</sequence>
<organism evidence="1 2">
    <name type="scientific">Suillus placidus</name>
    <dbReference type="NCBI Taxonomy" id="48579"/>
    <lineage>
        <taxon>Eukaryota</taxon>
        <taxon>Fungi</taxon>
        <taxon>Dikarya</taxon>
        <taxon>Basidiomycota</taxon>
        <taxon>Agaricomycotina</taxon>
        <taxon>Agaricomycetes</taxon>
        <taxon>Agaricomycetidae</taxon>
        <taxon>Boletales</taxon>
        <taxon>Suillineae</taxon>
        <taxon>Suillaceae</taxon>
        <taxon>Suillus</taxon>
    </lineage>
</organism>
<gene>
    <name evidence="1" type="ORF">EV702DRAFT_936176</name>
</gene>
<accession>A0A9P6ZYB0</accession>
<feature type="non-terminal residue" evidence="1">
    <location>
        <position position="132"/>
    </location>
</feature>
<protein>
    <submittedName>
        <fullName evidence="1">Uncharacterized protein</fullName>
    </submittedName>
</protein>